<dbReference type="AlphaFoldDB" id="A0A4C1TSH4"/>
<comment type="caution">
    <text evidence="2">The sequence shown here is derived from an EMBL/GenBank/DDBJ whole genome shotgun (WGS) entry which is preliminary data.</text>
</comment>
<evidence type="ECO:0000313" key="3">
    <source>
        <dbReference type="Proteomes" id="UP000299102"/>
    </source>
</evidence>
<name>A0A4C1TSH4_EUMVA</name>
<sequence length="211" mass="23119">MPCGCNPMKTKICKICNKKVSKKKGIKCEGACQRWIHYKCLKGCCCVEDDIKKGLIKIRCPCPECEDNASTERAEIPPAAPCFSAPALSKFRSGSPSTASQSNTSSRNVSDFDECTNNCLGAPIDFKRCLACSPRKPKAAASPSTCSRSSSKSIGLQTRRPCPTPIDCEVEQVCRTVSEIANEIDTLMKRLKTVLEQQESCPSQKCHRKCK</sequence>
<dbReference type="Proteomes" id="UP000299102">
    <property type="component" value="Unassembled WGS sequence"/>
</dbReference>
<protein>
    <submittedName>
        <fullName evidence="2">Uncharacterized protein</fullName>
    </submittedName>
</protein>
<evidence type="ECO:0000313" key="2">
    <source>
        <dbReference type="EMBL" id="GBP16960.1"/>
    </source>
</evidence>
<feature type="compositionally biased region" description="Low complexity" evidence="1">
    <location>
        <begin position="139"/>
        <end position="153"/>
    </location>
</feature>
<reference evidence="2 3" key="1">
    <citation type="journal article" date="2019" name="Commun. Biol.">
        <title>The bagworm genome reveals a unique fibroin gene that provides high tensile strength.</title>
        <authorList>
            <person name="Kono N."/>
            <person name="Nakamura H."/>
            <person name="Ohtoshi R."/>
            <person name="Tomita M."/>
            <person name="Numata K."/>
            <person name="Arakawa K."/>
        </authorList>
    </citation>
    <scope>NUCLEOTIDE SEQUENCE [LARGE SCALE GENOMIC DNA]</scope>
</reference>
<dbReference type="EMBL" id="BGZK01000083">
    <property type="protein sequence ID" value="GBP16960.1"/>
    <property type="molecule type" value="Genomic_DNA"/>
</dbReference>
<evidence type="ECO:0000256" key="1">
    <source>
        <dbReference type="SAM" id="MobiDB-lite"/>
    </source>
</evidence>
<gene>
    <name evidence="2" type="ORF">EVAR_101978_1</name>
</gene>
<accession>A0A4C1TSH4</accession>
<organism evidence="2 3">
    <name type="scientific">Eumeta variegata</name>
    <name type="common">Bagworm moth</name>
    <name type="synonym">Eumeta japonica</name>
    <dbReference type="NCBI Taxonomy" id="151549"/>
    <lineage>
        <taxon>Eukaryota</taxon>
        <taxon>Metazoa</taxon>
        <taxon>Ecdysozoa</taxon>
        <taxon>Arthropoda</taxon>
        <taxon>Hexapoda</taxon>
        <taxon>Insecta</taxon>
        <taxon>Pterygota</taxon>
        <taxon>Neoptera</taxon>
        <taxon>Endopterygota</taxon>
        <taxon>Lepidoptera</taxon>
        <taxon>Glossata</taxon>
        <taxon>Ditrysia</taxon>
        <taxon>Tineoidea</taxon>
        <taxon>Psychidae</taxon>
        <taxon>Oiketicinae</taxon>
        <taxon>Eumeta</taxon>
    </lineage>
</organism>
<dbReference type="OrthoDB" id="7478244at2759"/>
<keyword evidence="3" id="KW-1185">Reference proteome</keyword>
<feature type="region of interest" description="Disordered" evidence="1">
    <location>
        <begin position="136"/>
        <end position="158"/>
    </location>
</feature>
<proteinExistence type="predicted"/>